<dbReference type="InterPro" id="IPR010732">
    <property type="entry name" value="T6SS_TssG-like"/>
</dbReference>
<organism evidence="1 2">
    <name type="scientific">Roseobacter cerasinus</name>
    <dbReference type="NCBI Taxonomy" id="2602289"/>
    <lineage>
        <taxon>Bacteria</taxon>
        <taxon>Pseudomonadati</taxon>
        <taxon>Pseudomonadota</taxon>
        <taxon>Alphaproteobacteria</taxon>
        <taxon>Rhodobacterales</taxon>
        <taxon>Roseobacteraceae</taxon>
        <taxon>Roseobacter</taxon>
    </lineage>
</organism>
<dbReference type="PANTHER" id="PTHR35564">
    <property type="match status" value="1"/>
</dbReference>
<dbReference type="OrthoDB" id="1523296at2"/>
<name>A0A640VSX3_9RHOB</name>
<dbReference type="RefSeq" id="WP_159978131.1">
    <property type="nucleotide sequence ID" value="NZ_BLIV01000005.1"/>
</dbReference>
<comment type="caution">
    <text evidence="1">The sequence shown here is derived from an EMBL/GenBank/DDBJ whole genome shotgun (WGS) entry which is preliminary data.</text>
</comment>
<dbReference type="Pfam" id="PF06996">
    <property type="entry name" value="T6SS_TssG"/>
    <property type="match status" value="1"/>
</dbReference>
<evidence type="ECO:0000313" key="1">
    <source>
        <dbReference type="EMBL" id="GFE50907.1"/>
    </source>
</evidence>
<dbReference type="EMBL" id="BLIV01000005">
    <property type="protein sequence ID" value="GFE50907.1"/>
    <property type="molecule type" value="Genomic_DNA"/>
</dbReference>
<evidence type="ECO:0000313" key="2">
    <source>
        <dbReference type="Proteomes" id="UP000436522"/>
    </source>
</evidence>
<evidence type="ECO:0008006" key="3">
    <source>
        <dbReference type="Google" id="ProtNLM"/>
    </source>
</evidence>
<keyword evidence="2" id="KW-1185">Reference proteome</keyword>
<accession>A0A640VSX3</accession>
<dbReference type="Proteomes" id="UP000436522">
    <property type="component" value="Unassembled WGS sequence"/>
</dbReference>
<dbReference type="PANTHER" id="PTHR35564:SF4">
    <property type="entry name" value="CYTOPLASMIC PROTEIN"/>
    <property type="match status" value="1"/>
</dbReference>
<sequence>MTDVPETVGLFEDLTEAPDRFDAIVALRLAAQEAEARGVPLDIRAVTEARLAPVAIAGVAADGDAVTVDVALGGLTGPLSPLPLAYTELAAADRRRGAGGLGAFFDLFAGRLTLLFAAASGKYNLPNLLQWVAPRENRLLQALRALMGAGTDRTAARLPLGQEATLRHVGLFAQRTRSALGLQTMAEAELDLPVSVLQFHRRWRPMPLEDQTCLSGQGALGQTTAAGAYVPNRTGQVRLVVGPVRYADFLSLGFGQPRLTQLAQLTQLYLGPVVEFDIQIVLDRRDVRETQLSDTAQLGWNCWALTAQAAQDSDEVVIDGALAANPPSMEKEVTRAA</sequence>
<proteinExistence type="predicted"/>
<protein>
    <recommendedName>
        <fullName evidence="3">Type VI secretion protein, VC_A0111 family</fullName>
    </recommendedName>
</protein>
<reference evidence="1 2" key="1">
    <citation type="submission" date="2019-12" db="EMBL/GenBank/DDBJ databases">
        <title>Roseobacter cerasinus sp. nov., isolated from seawater around aquaculture.</title>
        <authorList>
            <person name="Muramatsu S."/>
            <person name="Takabe Y."/>
            <person name="Mori K."/>
            <person name="Takaichi S."/>
            <person name="Hanada S."/>
        </authorList>
    </citation>
    <scope>NUCLEOTIDE SEQUENCE [LARGE SCALE GENOMIC DNA]</scope>
    <source>
        <strain evidence="1 2">AI77</strain>
    </source>
</reference>
<dbReference type="AlphaFoldDB" id="A0A640VSX3"/>
<gene>
    <name evidence="1" type="ORF">So717_26600</name>
</gene>
<dbReference type="NCBIfam" id="TIGR03347">
    <property type="entry name" value="VI_chp_1"/>
    <property type="match status" value="1"/>
</dbReference>